<sequence length="354" mass="38993">DQAEKNKRTVVVGLSSDNSSRELLLRLLTSVVVPGDNVLAVHVTETDDSFDPNYFHIHEDLCKSKQVDFQVKACGGGSYVSQLAHQVRINFATILAVGCSSPWGGRILVQRQGTSQEGSVTPVRVLRSSLSSISQYNNRSDQSDPPRPQIQKSLTMPSSSSSSSSQLEPQSTRKQGLVVPNLMSQKLFQRPAMLEIKGSGRRFTSEELSSATNGFSQDMVIGEGGNSRVYLAELEDGRAAAVKVLRDTESSVDDLFREVETLSGLKHKNVVQLFGYCYGKGMNAIVYNLLNGSLKQRLGRMKWRERMRVAIGVAKALEYLHSRSPPVIHRDVKSSNILLSDNCHPQILENRGSS</sequence>
<evidence type="ECO:0000256" key="3">
    <source>
        <dbReference type="ARBA" id="ARBA00022741"/>
    </source>
</evidence>
<comment type="caution">
    <text evidence="10">The sequence shown here is derived from an EMBL/GenBank/DDBJ whole genome shotgun (WGS) entry which is preliminary data.</text>
</comment>
<protein>
    <recommendedName>
        <fullName evidence="9">Protein kinase domain-containing protein</fullName>
    </recommendedName>
</protein>
<evidence type="ECO:0000256" key="1">
    <source>
        <dbReference type="ARBA" id="ARBA00022527"/>
    </source>
</evidence>
<evidence type="ECO:0000256" key="4">
    <source>
        <dbReference type="ARBA" id="ARBA00022777"/>
    </source>
</evidence>
<dbReference type="PROSITE" id="PS00107">
    <property type="entry name" value="PROTEIN_KINASE_ATP"/>
    <property type="match status" value="1"/>
</dbReference>
<dbReference type="PANTHER" id="PTHR47989">
    <property type="entry name" value="OS01G0750732 PROTEIN"/>
    <property type="match status" value="1"/>
</dbReference>
<evidence type="ECO:0000259" key="9">
    <source>
        <dbReference type="PROSITE" id="PS50011"/>
    </source>
</evidence>
<dbReference type="GO" id="GO:0005524">
    <property type="term" value="F:ATP binding"/>
    <property type="evidence" value="ECO:0007669"/>
    <property type="project" value="UniProtKB-UniRule"/>
</dbReference>
<keyword evidence="2" id="KW-0808">Transferase</keyword>
<dbReference type="PROSITE" id="PS00108">
    <property type="entry name" value="PROTEIN_KINASE_ST"/>
    <property type="match status" value="1"/>
</dbReference>
<dbReference type="PROSITE" id="PS50011">
    <property type="entry name" value="PROTEIN_KINASE_DOM"/>
    <property type="match status" value="1"/>
</dbReference>
<dbReference type="InterPro" id="IPR017441">
    <property type="entry name" value="Protein_kinase_ATP_BS"/>
</dbReference>
<gene>
    <name evidence="10" type="ORF">TAV2_LOCUS8496</name>
</gene>
<keyword evidence="3 6" id="KW-0547">Nucleotide-binding</keyword>
<evidence type="ECO:0000313" key="11">
    <source>
        <dbReference type="Proteomes" id="UP000836841"/>
    </source>
</evidence>
<dbReference type="Proteomes" id="UP000836841">
    <property type="component" value="Unassembled WGS sequence"/>
</dbReference>
<keyword evidence="1 7" id="KW-0723">Serine/threonine-protein kinase</keyword>
<keyword evidence="5 6" id="KW-0067">ATP-binding</keyword>
<organism evidence="10 11">
    <name type="scientific">Thlaspi arvense</name>
    <name type="common">Field penny-cress</name>
    <dbReference type="NCBI Taxonomy" id="13288"/>
    <lineage>
        <taxon>Eukaryota</taxon>
        <taxon>Viridiplantae</taxon>
        <taxon>Streptophyta</taxon>
        <taxon>Embryophyta</taxon>
        <taxon>Tracheophyta</taxon>
        <taxon>Spermatophyta</taxon>
        <taxon>Magnoliopsida</taxon>
        <taxon>eudicotyledons</taxon>
        <taxon>Gunneridae</taxon>
        <taxon>Pentapetalae</taxon>
        <taxon>rosids</taxon>
        <taxon>malvids</taxon>
        <taxon>Brassicales</taxon>
        <taxon>Brassicaceae</taxon>
        <taxon>Thlaspideae</taxon>
        <taxon>Thlaspi</taxon>
    </lineage>
</organism>
<evidence type="ECO:0000256" key="6">
    <source>
        <dbReference type="PROSITE-ProRule" id="PRU10141"/>
    </source>
</evidence>
<comment type="similarity">
    <text evidence="7">Belongs to the protein kinase superfamily.</text>
</comment>
<name>A0AAU9RSG8_THLAR</name>
<dbReference type="Gene3D" id="1.10.510.10">
    <property type="entry name" value="Transferase(Phosphotransferase) domain 1"/>
    <property type="match status" value="1"/>
</dbReference>
<evidence type="ECO:0000313" key="10">
    <source>
        <dbReference type="EMBL" id="CAH2050118.1"/>
    </source>
</evidence>
<dbReference type="InterPro" id="IPR000719">
    <property type="entry name" value="Prot_kinase_dom"/>
</dbReference>
<dbReference type="EMBL" id="CAJVSB020000378">
    <property type="protein sequence ID" value="CAH2050118.1"/>
    <property type="molecule type" value="Genomic_DNA"/>
</dbReference>
<evidence type="ECO:0000256" key="5">
    <source>
        <dbReference type="ARBA" id="ARBA00022840"/>
    </source>
</evidence>
<feature type="non-terminal residue" evidence="10">
    <location>
        <position position="1"/>
    </location>
</feature>
<dbReference type="InterPro" id="IPR011009">
    <property type="entry name" value="Kinase-like_dom_sf"/>
</dbReference>
<dbReference type="SUPFAM" id="SSF56112">
    <property type="entry name" value="Protein kinase-like (PK-like)"/>
    <property type="match status" value="1"/>
</dbReference>
<proteinExistence type="inferred from homology"/>
<feature type="binding site" evidence="6">
    <location>
        <position position="243"/>
    </location>
    <ligand>
        <name>ATP</name>
        <dbReference type="ChEBI" id="CHEBI:30616"/>
    </ligand>
</feature>
<evidence type="ECO:0000256" key="8">
    <source>
        <dbReference type="SAM" id="MobiDB-lite"/>
    </source>
</evidence>
<keyword evidence="11" id="KW-1185">Reference proteome</keyword>
<dbReference type="PANTHER" id="PTHR47989:SF61">
    <property type="entry name" value="PROTEIN KINASE DOMAIN-CONTAINING PROTEIN"/>
    <property type="match status" value="1"/>
</dbReference>
<evidence type="ECO:0000256" key="2">
    <source>
        <dbReference type="ARBA" id="ARBA00022679"/>
    </source>
</evidence>
<dbReference type="GO" id="GO:0004674">
    <property type="term" value="F:protein serine/threonine kinase activity"/>
    <property type="evidence" value="ECO:0007669"/>
    <property type="project" value="UniProtKB-KW"/>
</dbReference>
<dbReference type="Gene3D" id="3.30.200.20">
    <property type="entry name" value="Phosphorylase Kinase, domain 1"/>
    <property type="match status" value="1"/>
</dbReference>
<feature type="region of interest" description="Disordered" evidence="8">
    <location>
        <begin position="134"/>
        <end position="175"/>
    </location>
</feature>
<feature type="domain" description="Protein kinase" evidence="9">
    <location>
        <begin position="215"/>
        <end position="354"/>
    </location>
</feature>
<reference evidence="10 11" key="1">
    <citation type="submission" date="2022-03" db="EMBL/GenBank/DDBJ databases">
        <authorList>
            <person name="Nunn A."/>
            <person name="Chopra R."/>
            <person name="Nunn A."/>
            <person name="Contreras Garrido A."/>
        </authorList>
    </citation>
    <scope>NUCLEOTIDE SEQUENCE [LARGE SCALE GENOMIC DNA]</scope>
</reference>
<accession>A0AAU9RSG8</accession>
<dbReference type="AlphaFoldDB" id="A0AAU9RSG8"/>
<evidence type="ECO:0000256" key="7">
    <source>
        <dbReference type="RuleBase" id="RU000304"/>
    </source>
</evidence>
<dbReference type="SMART" id="SM00220">
    <property type="entry name" value="S_TKc"/>
    <property type="match status" value="1"/>
</dbReference>
<keyword evidence="4" id="KW-0418">Kinase</keyword>
<dbReference type="InterPro" id="IPR008271">
    <property type="entry name" value="Ser/Thr_kinase_AS"/>
</dbReference>
<dbReference type="Pfam" id="PF00069">
    <property type="entry name" value="Pkinase"/>
    <property type="match status" value="1"/>
</dbReference>